<evidence type="ECO:0000256" key="8">
    <source>
        <dbReference type="HAMAP-Rule" id="MF_01326"/>
    </source>
</evidence>
<dbReference type="Pfam" id="PF17136">
    <property type="entry name" value="ribosomal_L24"/>
    <property type="match status" value="1"/>
</dbReference>
<comment type="caution">
    <text evidence="11">The sequence shown here is derived from an EMBL/GenBank/DDBJ whole genome shotgun (WGS) entry which is preliminary data.</text>
</comment>
<dbReference type="HAMAP" id="MF_01326_B">
    <property type="entry name" value="Ribosomal_uL24_B"/>
    <property type="match status" value="1"/>
</dbReference>
<keyword evidence="2 8" id="KW-0699">rRNA-binding</keyword>
<evidence type="ECO:0000313" key="12">
    <source>
        <dbReference type="Proteomes" id="UP000237682"/>
    </source>
</evidence>
<evidence type="ECO:0000256" key="3">
    <source>
        <dbReference type="ARBA" id="ARBA00022884"/>
    </source>
</evidence>
<reference evidence="11 12" key="1">
    <citation type="submission" date="2018-02" db="EMBL/GenBank/DDBJ databases">
        <title>Whole genome sequencing of endophytic bacterium.</title>
        <authorList>
            <person name="Eedara R."/>
            <person name="Podile A.R."/>
        </authorList>
    </citation>
    <scope>NUCLEOTIDE SEQUENCE [LARGE SCALE GENOMIC DNA]</scope>
    <source>
        <strain evidence="11 12">RP1T</strain>
    </source>
</reference>
<dbReference type="GO" id="GO:0006412">
    <property type="term" value="P:translation"/>
    <property type="evidence" value="ECO:0007669"/>
    <property type="project" value="UniProtKB-UniRule"/>
</dbReference>
<dbReference type="CDD" id="cd06089">
    <property type="entry name" value="KOW_RPL26"/>
    <property type="match status" value="1"/>
</dbReference>
<dbReference type="GO" id="GO:1990904">
    <property type="term" value="C:ribonucleoprotein complex"/>
    <property type="evidence" value="ECO:0007669"/>
    <property type="project" value="UniProtKB-KW"/>
</dbReference>
<evidence type="ECO:0000256" key="6">
    <source>
        <dbReference type="ARBA" id="ARBA00035206"/>
    </source>
</evidence>
<proteinExistence type="inferred from homology"/>
<evidence type="ECO:0000313" key="11">
    <source>
        <dbReference type="EMBL" id="PRH86398.1"/>
    </source>
</evidence>
<dbReference type="GO" id="GO:0005840">
    <property type="term" value="C:ribosome"/>
    <property type="evidence" value="ECO:0007669"/>
    <property type="project" value="UniProtKB-KW"/>
</dbReference>
<dbReference type="InterPro" id="IPR003256">
    <property type="entry name" value="Ribosomal_uL24"/>
</dbReference>
<evidence type="ECO:0000259" key="10">
    <source>
        <dbReference type="SMART" id="SM00739"/>
    </source>
</evidence>
<dbReference type="InterPro" id="IPR005824">
    <property type="entry name" value="KOW"/>
</dbReference>
<evidence type="ECO:0000256" key="5">
    <source>
        <dbReference type="ARBA" id="ARBA00023274"/>
    </source>
</evidence>
<gene>
    <name evidence="8" type="primary">rplX</name>
    <name evidence="11" type="ORF">C5L14_13670</name>
</gene>
<dbReference type="InterPro" id="IPR041988">
    <property type="entry name" value="Ribosomal_uL24_KOW"/>
</dbReference>
<keyword evidence="5 8" id="KW-0687">Ribonucleoprotein</keyword>
<dbReference type="NCBIfam" id="TIGR01079">
    <property type="entry name" value="rplX_bact"/>
    <property type="match status" value="1"/>
</dbReference>
<dbReference type="InterPro" id="IPR008991">
    <property type="entry name" value="Translation_prot_SH3-like_sf"/>
</dbReference>
<dbReference type="Gene3D" id="2.30.30.30">
    <property type="match status" value="1"/>
</dbReference>
<dbReference type="SMART" id="SM00739">
    <property type="entry name" value="KOW"/>
    <property type="match status" value="1"/>
</dbReference>
<dbReference type="GO" id="GO:0003735">
    <property type="term" value="F:structural constituent of ribosome"/>
    <property type="evidence" value="ECO:0007669"/>
    <property type="project" value="InterPro"/>
</dbReference>
<dbReference type="Pfam" id="PF00467">
    <property type="entry name" value="KOW"/>
    <property type="match status" value="1"/>
</dbReference>
<dbReference type="InterPro" id="IPR014722">
    <property type="entry name" value="Rib_uL2_dom2"/>
</dbReference>
<dbReference type="Proteomes" id="UP000237682">
    <property type="component" value="Unassembled WGS sequence"/>
</dbReference>
<organism evidence="11 12">
    <name type="scientific">Labrys okinawensis</name>
    <dbReference type="NCBI Taxonomy" id="346911"/>
    <lineage>
        <taxon>Bacteria</taxon>
        <taxon>Pseudomonadati</taxon>
        <taxon>Pseudomonadota</taxon>
        <taxon>Alphaproteobacteria</taxon>
        <taxon>Hyphomicrobiales</taxon>
        <taxon>Xanthobacteraceae</taxon>
        <taxon>Labrys</taxon>
    </lineage>
</organism>
<dbReference type="OrthoDB" id="9807419at2"/>
<comment type="subunit">
    <text evidence="8">Part of the 50S ribosomal subunit.</text>
</comment>
<keyword evidence="3 8" id="KW-0694">RNA-binding</keyword>
<dbReference type="PROSITE" id="PS01108">
    <property type="entry name" value="RIBOSOMAL_L24"/>
    <property type="match status" value="1"/>
</dbReference>
<evidence type="ECO:0000256" key="4">
    <source>
        <dbReference type="ARBA" id="ARBA00022980"/>
    </source>
</evidence>
<feature type="domain" description="KOW" evidence="10">
    <location>
        <begin position="4"/>
        <end position="31"/>
    </location>
</feature>
<dbReference type="InterPro" id="IPR057264">
    <property type="entry name" value="Ribosomal_uL24_C"/>
</dbReference>
<protein>
    <recommendedName>
        <fullName evidence="6 8">Large ribosomal subunit protein uL24</fullName>
    </recommendedName>
</protein>
<evidence type="ECO:0000256" key="1">
    <source>
        <dbReference type="ARBA" id="ARBA00010618"/>
    </source>
</evidence>
<name>A0A2S9QAM3_9HYPH</name>
<evidence type="ECO:0000256" key="9">
    <source>
        <dbReference type="RuleBase" id="RU003477"/>
    </source>
</evidence>
<keyword evidence="12" id="KW-1185">Reference proteome</keyword>
<dbReference type="PANTHER" id="PTHR12903">
    <property type="entry name" value="MITOCHONDRIAL RIBOSOMAL PROTEIN L24"/>
    <property type="match status" value="1"/>
</dbReference>
<dbReference type="EMBL" id="PUEJ01000005">
    <property type="protein sequence ID" value="PRH86398.1"/>
    <property type="molecule type" value="Genomic_DNA"/>
</dbReference>
<dbReference type="RefSeq" id="WP_105862628.1">
    <property type="nucleotide sequence ID" value="NZ_PUEJ01000005.1"/>
</dbReference>
<evidence type="ECO:0000256" key="7">
    <source>
        <dbReference type="ARBA" id="ARBA00058688"/>
    </source>
</evidence>
<keyword evidence="4 8" id="KW-0689">Ribosomal protein</keyword>
<dbReference type="InterPro" id="IPR005825">
    <property type="entry name" value="Ribosomal_uL24_CS"/>
</dbReference>
<dbReference type="AlphaFoldDB" id="A0A2S9QAM3"/>
<sequence>MAAKIKKGDKVVVMTGRSKGRVGEVIQVFPEENRAIIRGVNIVRRHQRQTASQEGGVISKEAPIHLSNVAIADPKDGKPTRVGFKVLDGGKKVRVAKRSGEQIDG</sequence>
<dbReference type="GO" id="GO:0019843">
    <property type="term" value="F:rRNA binding"/>
    <property type="evidence" value="ECO:0007669"/>
    <property type="project" value="UniProtKB-UniRule"/>
</dbReference>
<dbReference type="SUPFAM" id="SSF50104">
    <property type="entry name" value="Translation proteins SH3-like domain"/>
    <property type="match status" value="1"/>
</dbReference>
<comment type="function">
    <text evidence="7 8">One of the proteins that surrounds the polypeptide exit tunnel on the outside of the subunit.</text>
</comment>
<dbReference type="FunFam" id="2.30.30.30:FF:000004">
    <property type="entry name" value="50S ribosomal protein L24"/>
    <property type="match status" value="1"/>
</dbReference>
<comment type="function">
    <text evidence="8">One of two assembly initiator proteins, it binds directly to the 5'-end of the 23S rRNA, where it nucleates assembly of the 50S subunit.</text>
</comment>
<comment type="similarity">
    <text evidence="1 8 9">Belongs to the universal ribosomal protein uL24 family.</text>
</comment>
<evidence type="ECO:0000256" key="2">
    <source>
        <dbReference type="ARBA" id="ARBA00022730"/>
    </source>
</evidence>
<accession>A0A2S9QAM3</accession>